<dbReference type="Gene3D" id="3.30.450.40">
    <property type="match status" value="1"/>
</dbReference>
<evidence type="ECO:0000313" key="1">
    <source>
        <dbReference type="EMBL" id="NJX15249.1"/>
    </source>
</evidence>
<protein>
    <submittedName>
        <fullName evidence="1">GAF domain-containing protein</fullName>
    </submittedName>
</protein>
<organism evidence="1 2">
    <name type="scientific">Tamlana crocina</name>
    <dbReference type="NCBI Taxonomy" id="393006"/>
    <lineage>
        <taxon>Bacteria</taxon>
        <taxon>Pseudomonadati</taxon>
        <taxon>Bacteroidota</taxon>
        <taxon>Flavobacteriia</taxon>
        <taxon>Flavobacteriales</taxon>
        <taxon>Flavobacteriaceae</taxon>
        <taxon>Tamlana</taxon>
    </lineage>
</organism>
<name>A0ABX1DA63_9FLAO</name>
<reference evidence="1 2" key="1">
    <citation type="submission" date="2020-03" db="EMBL/GenBank/DDBJ databases">
        <title>Tamlana sp. nov, isolated from XXX.</title>
        <authorList>
            <person name="Cao W.R."/>
        </authorList>
    </citation>
    <scope>NUCLEOTIDE SEQUENCE [LARGE SCALE GENOMIC DNA]</scope>
    <source>
        <strain evidence="1 2">HST1-43</strain>
    </source>
</reference>
<comment type="caution">
    <text evidence="1">The sequence shown here is derived from an EMBL/GenBank/DDBJ whole genome shotgun (WGS) entry which is preliminary data.</text>
</comment>
<keyword evidence="2" id="KW-1185">Reference proteome</keyword>
<accession>A0ABX1DA63</accession>
<dbReference type="Proteomes" id="UP000760545">
    <property type="component" value="Unassembled WGS sequence"/>
</dbReference>
<dbReference type="SUPFAM" id="SSF55781">
    <property type="entry name" value="GAF domain-like"/>
    <property type="match status" value="1"/>
</dbReference>
<proteinExistence type="predicted"/>
<dbReference type="InterPro" id="IPR029016">
    <property type="entry name" value="GAF-like_dom_sf"/>
</dbReference>
<sequence>MDINTNIESPLLLKVSFNKLLEQYEVLAAGDDEFIAAKAKRILKSVEEYPELREGFTEIGVLKERAKEIGIVLQDSFSPLLTNNEIKTASVPMHNLIFNATERFKSIIKAAGDDFELEIKNMPDDHSYIIACTIILNFYYGSTLSFKRPFFYEIPDANGVMRYYKILYNADFCEIIPTDKAPKLEKEDIEKLLDNFHDIAMWKEKFPPQSYVFKGFVISNIFDVTDDQSISNIKSSLIVGGKRKDETFMEGFQEIFRSLLGIKDIRAGFSIFNKEEGTFECVHGAGMQSFLLGEKKEEKCLEVLCNWSYKSLLTDKKTISVSNVEHIFNNEEEHPPHIARLHEQGIKSAIFAPIANNEGVMGVLEIVSGRPMVLNSVNANRLVDVMPFIVSAVERSKAEEQNTIEAVIQQECTSIHQSVYWKFVTAARQFLKNKMQYGSKATFEQIVFDDIYPLFGQIDVKGSSDARNLATQKDLLLQLSLVGKIVEQINEDEPLPIYEEILFQVNNYTKELKTNFKVDSEHNIVAFLRKDIEPLFQFQLKKENRLKEEIEDYFGKIDSDLNLIYYYRKNYDDTIMLINKNMAAVLDEKQKDAQAMYPHYFERYKTDGVEHNMYIGEAITKADSFNPIYLYNLRLWQLQVMCEMENEYYGNQHLYPINLDVASMILVFNQPLSIRFRMDEKQFDVDGTYNARYEVVKKRVDKAFVKGTEERITQNGKIAIVYSQKEDEEEYMRYIKFLQNKKVLNEDVEVLELEDLQGVTGLKALRVGILYHAKDEDDKSFYTYDDLMKEIKA</sequence>
<dbReference type="RefSeq" id="WP_167917496.1">
    <property type="nucleotide sequence ID" value="NZ_JAAVJS010000008.1"/>
</dbReference>
<dbReference type="EMBL" id="JAAVJS010000008">
    <property type="protein sequence ID" value="NJX15249.1"/>
    <property type="molecule type" value="Genomic_DNA"/>
</dbReference>
<gene>
    <name evidence="1" type="ORF">HC176_07080</name>
</gene>
<evidence type="ECO:0000313" key="2">
    <source>
        <dbReference type="Proteomes" id="UP000760545"/>
    </source>
</evidence>